<protein>
    <recommendedName>
        <fullName evidence="6">Dihydropteroate synthase</fullName>
        <ecNumber evidence="5">2.5.1.15</ecNumber>
    </recommendedName>
    <alternativeName>
        <fullName evidence="11">Dihydropteroate pyrophosphorylase</fullName>
    </alternativeName>
</protein>
<dbReference type="Pfam" id="PF00809">
    <property type="entry name" value="Pterin_bind"/>
    <property type="match status" value="1"/>
</dbReference>
<dbReference type="GO" id="GO:0046872">
    <property type="term" value="F:metal ion binding"/>
    <property type="evidence" value="ECO:0007669"/>
    <property type="project" value="UniProtKB-KW"/>
</dbReference>
<dbReference type="GO" id="GO:0004156">
    <property type="term" value="F:dihydropteroate synthase activity"/>
    <property type="evidence" value="ECO:0007669"/>
    <property type="project" value="UniProtKB-EC"/>
</dbReference>
<comment type="similarity">
    <text evidence="4">Belongs to the DHPS family.</text>
</comment>
<accession>D1B9A2</accession>
<proteinExistence type="inferred from homology"/>
<keyword evidence="10" id="KW-0289">Folate biosynthesis</keyword>
<comment type="cofactor">
    <cofactor evidence="2">
        <name>Mg(2+)</name>
        <dbReference type="ChEBI" id="CHEBI:18420"/>
    </cofactor>
</comment>
<dbReference type="STRING" id="525903.Taci_0619"/>
<comment type="catalytic activity">
    <reaction evidence="1">
        <text>(7,8-dihydropterin-6-yl)methyl diphosphate + 4-aminobenzoate = 7,8-dihydropteroate + diphosphate</text>
        <dbReference type="Rhea" id="RHEA:19949"/>
        <dbReference type="ChEBI" id="CHEBI:17836"/>
        <dbReference type="ChEBI" id="CHEBI:17839"/>
        <dbReference type="ChEBI" id="CHEBI:33019"/>
        <dbReference type="ChEBI" id="CHEBI:72950"/>
        <dbReference type="EC" id="2.5.1.15"/>
    </reaction>
</comment>
<dbReference type="InterPro" id="IPR000489">
    <property type="entry name" value="Pterin-binding_dom"/>
</dbReference>
<evidence type="ECO:0000256" key="11">
    <source>
        <dbReference type="ARBA" id="ARBA00030193"/>
    </source>
</evidence>
<dbReference type="CDD" id="cd00739">
    <property type="entry name" value="DHPS"/>
    <property type="match status" value="1"/>
</dbReference>
<sequence length="397" mass="43457">MWDPRELQHRVKEVGADLRSVPYFMRKRGVLCLRLGPVDFRAANALKQELLARGGDAVVHGGAIAGTVYRTRVILMGTPGQLRSLQEKLAHMPYFGLEEVRSGLKAALDNLDISNWEVPLPGGRVLSLGRITKVMGIINLTPDSFFPGSRHQGPDGALETAERMLSQGAHVLDLGAESTRPGSDPVSPEEELTRMLPPLRAIRREFPEAVISVDTYRSATARACAAEGADMVNDISGLSFDPEMARTVADSGCALVLMHIKGRPKDMQQNPTYRDLLGEISDFFEHQMDLAERGGIPRDRIILDPGIGFGKTYQHNLEILRQLEAFSTHGRPILIGASRKSTVGIATDSKDPEDRLEGTLAITSLCAMRGIALVRVHDVEENVKTIKMIEAVKEAGL</sequence>
<evidence type="ECO:0000256" key="3">
    <source>
        <dbReference type="ARBA" id="ARBA00004763"/>
    </source>
</evidence>
<dbReference type="InterPro" id="IPR045031">
    <property type="entry name" value="DHP_synth-like"/>
</dbReference>
<dbReference type="GO" id="GO:0046656">
    <property type="term" value="P:folic acid biosynthetic process"/>
    <property type="evidence" value="ECO:0007669"/>
    <property type="project" value="UniProtKB-KW"/>
</dbReference>
<dbReference type="AlphaFoldDB" id="D1B9A2"/>
<evidence type="ECO:0000256" key="4">
    <source>
        <dbReference type="ARBA" id="ARBA00009503"/>
    </source>
</evidence>
<dbReference type="PANTHER" id="PTHR20941:SF1">
    <property type="entry name" value="FOLIC ACID SYNTHESIS PROTEIN FOL1"/>
    <property type="match status" value="1"/>
</dbReference>
<dbReference type="OrthoDB" id="9811744at2"/>
<dbReference type="NCBIfam" id="TIGR01496">
    <property type="entry name" value="DHPS"/>
    <property type="match status" value="1"/>
</dbReference>
<evidence type="ECO:0000256" key="2">
    <source>
        <dbReference type="ARBA" id="ARBA00001946"/>
    </source>
</evidence>
<dbReference type="EMBL" id="CP001818">
    <property type="protein sequence ID" value="ACZ18855.1"/>
    <property type="molecule type" value="Genomic_DNA"/>
</dbReference>
<dbReference type="PANTHER" id="PTHR20941">
    <property type="entry name" value="FOLATE SYNTHESIS PROTEINS"/>
    <property type="match status" value="1"/>
</dbReference>
<organism evidence="13 14">
    <name type="scientific">Thermanaerovibrio acidaminovorans (strain ATCC 49978 / DSM 6589 / Su883)</name>
    <name type="common">Selenomonas acidaminovorans</name>
    <dbReference type="NCBI Taxonomy" id="525903"/>
    <lineage>
        <taxon>Bacteria</taxon>
        <taxon>Thermotogati</taxon>
        <taxon>Synergistota</taxon>
        <taxon>Synergistia</taxon>
        <taxon>Synergistales</taxon>
        <taxon>Synergistaceae</taxon>
        <taxon>Thermanaerovibrio</taxon>
    </lineage>
</organism>
<reference evidence="13 14" key="1">
    <citation type="journal article" date="2009" name="Stand. Genomic Sci.">
        <title>Complete genome sequence of Thermanaerovibrio acidaminovorans type strain (Su883).</title>
        <authorList>
            <person name="Chovatia M."/>
            <person name="Sikorski J."/>
            <person name="Schroder M."/>
            <person name="Lapidus A."/>
            <person name="Nolan M."/>
            <person name="Tice H."/>
            <person name="Glavina Del Rio T."/>
            <person name="Copeland A."/>
            <person name="Cheng J.F."/>
            <person name="Lucas S."/>
            <person name="Chen F."/>
            <person name="Bruce D."/>
            <person name="Goodwin L."/>
            <person name="Pitluck S."/>
            <person name="Ivanova N."/>
            <person name="Mavromatis K."/>
            <person name="Ovchinnikova G."/>
            <person name="Pati A."/>
            <person name="Chen A."/>
            <person name="Palaniappan K."/>
            <person name="Land M."/>
            <person name="Hauser L."/>
            <person name="Chang Y.J."/>
            <person name="Jeffries C.D."/>
            <person name="Chain P."/>
            <person name="Saunders E."/>
            <person name="Detter J.C."/>
            <person name="Brettin T."/>
            <person name="Rohde M."/>
            <person name="Goker M."/>
            <person name="Spring S."/>
            <person name="Bristow J."/>
            <person name="Markowitz V."/>
            <person name="Hugenholtz P."/>
            <person name="Kyrpides N.C."/>
            <person name="Klenk H.P."/>
            <person name="Eisen J.A."/>
        </authorList>
    </citation>
    <scope>NUCLEOTIDE SEQUENCE [LARGE SCALE GENOMIC DNA]</scope>
    <source>
        <strain evidence="14">ATCC 49978 / DSM 6589 / Su883</strain>
    </source>
</reference>
<comment type="pathway">
    <text evidence="3">Cofactor biosynthesis; tetrahydrofolate biosynthesis; 7,8-dihydrofolate from 2-amino-4-hydroxy-6-hydroxymethyl-7,8-dihydropteridine diphosphate and 4-aminobenzoate: step 1/2.</text>
</comment>
<evidence type="ECO:0000256" key="10">
    <source>
        <dbReference type="ARBA" id="ARBA00022909"/>
    </source>
</evidence>
<feature type="domain" description="Pterin-binding" evidence="12">
    <location>
        <begin position="132"/>
        <end position="387"/>
    </location>
</feature>
<keyword evidence="9" id="KW-0460">Magnesium</keyword>
<dbReference type="eggNOG" id="COG0294">
    <property type="taxonomic scope" value="Bacteria"/>
</dbReference>
<dbReference type="Proteomes" id="UP000002030">
    <property type="component" value="Chromosome"/>
</dbReference>
<evidence type="ECO:0000256" key="7">
    <source>
        <dbReference type="ARBA" id="ARBA00022679"/>
    </source>
</evidence>
<dbReference type="SUPFAM" id="SSF51717">
    <property type="entry name" value="Dihydropteroate synthetase-like"/>
    <property type="match status" value="1"/>
</dbReference>
<dbReference type="GO" id="GO:0005829">
    <property type="term" value="C:cytosol"/>
    <property type="evidence" value="ECO:0007669"/>
    <property type="project" value="TreeGrafter"/>
</dbReference>
<dbReference type="Gene3D" id="3.20.20.20">
    <property type="entry name" value="Dihydropteroate synthase-like"/>
    <property type="match status" value="1"/>
</dbReference>
<dbReference type="RefSeq" id="WP_012869371.1">
    <property type="nucleotide sequence ID" value="NC_013522.1"/>
</dbReference>
<evidence type="ECO:0000313" key="14">
    <source>
        <dbReference type="Proteomes" id="UP000002030"/>
    </source>
</evidence>
<dbReference type="PATRIC" id="fig|525903.6.peg.625"/>
<dbReference type="EnsemblBacteria" id="ACZ18855">
    <property type="protein sequence ID" value="ACZ18855"/>
    <property type="gene ID" value="Taci_0619"/>
</dbReference>
<evidence type="ECO:0000256" key="9">
    <source>
        <dbReference type="ARBA" id="ARBA00022842"/>
    </source>
</evidence>
<evidence type="ECO:0000256" key="5">
    <source>
        <dbReference type="ARBA" id="ARBA00012458"/>
    </source>
</evidence>
<dbReference type="FunFam" id="3.20.20.20:FF:000006">
    <property type="entry name" value="Dihydropteroate synthase"/>
    <property type="match status" value="1"/>
</dbReference>
<dbReference type="EC" id="2.5.1.15" evidence="5"/>
<dbReference type="InterPro" id="IPR006390">
    <property type="entry name" value="DHP_synth_dom"/>
</dbReference>
<dbReference type="HOGENOM" id="CLU_008023_1_0_0"/>
<keyword evidence="7 13" id="KW-0808">Transferase</keyword>
<evidence type="ECO:0000256" key="1">
    <source>
        <dbReference type="ARBA" id="ARBA00000012"/>
    </source>
</evidence>
<gene>
    <name evidence="13" type="ordered locus">Taci_0619</name>
</gene>
<keyword evidence="14" id="KW-1185">Reference proteome</keyword>
<keyword evidence="8" id="KW-0479">Metal-binding</keyword>
<evidence type="ECO:0000259" key="12">
    <source>
        <dbReference type="PROSITE" id="PS50972"/>
    </source>
</evidence>
<evidence type="ECO:0000256" key="8">
    <source>
        <dbReference type="ARBA" id="ARBA00022723"/>
    </source>
</evidence>
<dbReference type="GO" id="GO:0046654">
    <property type="term" value="P:tetrahydrofolate biosynthetic process"/>
    <property type="evidence" value="ECO:0007669"/>
    <property type="project" value="TreeGrafter"/>
</dbReference>
<dbReference type="PROSITE" id="PS50972">
    <property type="entry name" value="PTERIN_BINDING"/>
    <property type="match status" value="1"/>
</dbReference>
<dbReference type="InterPro" id="IPR011005">
    <property type="entry name" value="Dihydropteroate_synth-like_sf"/>
</dbReference>
<evidence type="ECO:0000256" key="6">
    <source>
        <dbReference type="ARBA" id="ARBA00016919"/>
    </source>
</evidence>
<evidence type="ECO:0000313" key="13">
    <source>
        <dbReference type="EMBL" id="ACZ18855.1"/>
    </source>
</evidence>
<dbReference type="KEGG" id="tai:Taci_0619"/>
<name>D1B9A2_THEAS</name>
<dbReference type="PROSITE" id="PS00793">
    <property type="entry name" value="DHPS_2"/>
    <property type="match status" value="1"/>
</dbReference>